<gene>
    <name evidence="2" type="ORF">BD94_1707</name>
</gene>
<reference evidence="2" key="1">
    <citation type="journal article" date="2013" name="Lancet">
        <title>First case of E anophelis outbreak in an intensive-care unit.</title>
        <authorList>
            <person name="Teo J."/>
            <person name="Tan S.Y."/>
            <person name="Tay M."/>
            <person name="Ding Y."/>
            <person name="Kjelleberg S."/>
            <person name="Givskov M."/>
            <person name="Lin R.T."/>
            <person name="Yang L."/>
        </authorList>
    </citation>
    <scope>NUCLEOTIDE SEQUENCE [LARGE SCALE GENOMIC DNA]</scope>
    <source>
        <strain evidence="2">NUHP1</strain>
    </source>
</reference>
<evidence type="ECO:0000256" key="1">
    <source>
        <dbReference type="SAM" id="SignalP"/>
    </source>
</evidence>
<dbReference type="Proteomes" id="UP000028933">
    <property type="component" value="Chromosome"/>
</dbReference>
<keyword evidence="1" id="KW-0732">Signal</keyword>
<evidence type="ECO:0008006" key="4">
    <source>
        <dbReference type="Google" id="ProtNLM"/>
    </source>
</evidence>
<organism evidence="2 3">
    <name type="scientific">Elizabethkingia anophelis NUHP1</name>
    <dbReference type="NCBI Taxonomy" id="1338011"/>
    <lineage>
        <taxon>Bacteria</taxon>
        <taxon>Pseudomonadati</taxon>
        <taxon>Bacteroidota</taxon>
        <taxon>Flavobacteriia</taxon>
        <taxon>Flavobacteriales</taxon>
        <taxon>Weeksellaceae</taxon>
        <taxon>Elizabethkingia</taxon>
    </lineage>
</organism>
<dbReference type="HOGENOM" id="CLU_107064_0_0_10"/>
<feature type="signal peptide" evidence="1">
    <location>
        <begin position="1"/>
        <end position="21"/>
    </location>
</feature>
<accession>A0A077EDB3</accession>
<dbReference type="AlphaFoldDB" id="A0A077EDB3"/>
<evidence type="ECO:0000313" key="2">
    <source>
        <dbReference type="EMBL" id="AIL45482.1"/>
    </source>
</evidence>
<name>A0A077EDB3_9FLAO</name>
<dbReference type="PROSITE" id="PS51257">
    <property type="entry name" value="PROKAR_LIPOPROTEIN"/>
    <property type="match status" value="1"/>
</dbReference>
<dbReference type="eggNOG" id="ENOG50338MS">
    <property type="taxonomic scope" value="Bacteria"/>
</dbReference>
<reference evidence="2" key="2">
    <citation type="journal article" date="2015" name="Genome Biol. Evol.">
        <title>Complete Genome Sequence and Transcriptomic Analysis of the Novel Pathogen Elizabethkingia anophelis in Response to Oxidative Stress.</title>
        <authorList>
            <person name="Li Y."/>
            <person name="Liu Y."/>
            <person name="Chew S.C."/>
            <person name="Tay M."/>
            <person name="Salido M.M."/>
            <person name="Teo J."/>
            <person name="Lauro F.M."/>
            <person name="Givskov M."/>
            <person name="Yang L."/>
        </authorList>
    </citation>
    <scope>NUCLEOTIDE SEQUENCE</scope>
    <source>
        <strain evidence="2">NUHP1</strain>
    </source>
</reference>
<feature type="chain" id="PRO_5001717649" description="Lipoprotein" evidence="1">
    <location>
        <begin position="22"/>
        <end position="212"/>
    </location>
</feature>
<dbReference type="RefSeq" id="WP_148305494.1">
    <property type="nucleotide sequence ID" value="NZ_CP007547.1"/>
</dbReference>
<protein>
    <recommendedName>
        <fullName evidence="4">Lipoprotein</fullName>
    </recommendedName>
</protein>
<proteinExistence type="predicted"/>
<dbReference type="EMBL" id="CP007547">
    <property type="protein sequence ID" value="AIL45482.1"/>
    <property type="molecule type" value="Genomic_DNA"/>
</dbReference>
<evidence type="ECO:0000313" key="3">
    <source>
        <dbReference type="Proteomes" id="UP000028933"/>
    </source>
</evidence>
<sequence length="212" mass="24898">MKNIILLSFSVLIGMSSISCKQNNATENSTNVKTREASFSKMQTKEDPFCVKIDTLPKSDYYQMNIDTFLMYHQLVKINDKLLDSKFNKETKDFIPQKENYFMHYPYKGNAVAIKKIQINKDITAVFYAYLFQSEIIQPRIEIQTFNDKSENIDKMIVASTFSSECSGYREFCINQNILDIYDHYYCDEGKLDHNQKYKFMINDKGKFINKS</sequence>
<dbReference type="STRING" id="1338011.BD94_1707"/>
<dbReference type="KEGG" id="eao:BD94_1707"/>